<feature type="domain" description="SnoaL-like" evidence="1">
    <location>
        <begin position="12"/>
        <end position="112"/>
    </location>
</feature>
<dbReference type="InterPro" id="IPR037401">
    <property type="entry name" value="SnoaL-like"/>
</dbReference>
<name>A0ABU2XNE6_9ACTN</name>
<dbReference type="EMBL" id="JAVRFD010000019">
    <property type="protein sequence ID" value="MDT0547362.1"/>
    <property type="molecule type" value="Genomic_DNA"/>
</dbReference>
<dbReference type="SUPFAM" id="SSF54427">
    <property type="entry name" value="NTF2-like"/>
    <property type="match status" value="1"/>
</dbReference>
<dbReference type="Proteomes" id="UP001180754">
    <property type="component" value="Unassembled WGS sequence"/>
</dbReference>
<dbReference type="RefSeq" id="WP_311727880.1">
    <property type="nucleotide sequence ID" value="NZ_JAVRFD010000019.1"/>
</dbReference>
<protein>
    <submittedName>
        <fullName evidence="2">Nuclear transport factor 2 family protein</fullName>
    </submittedName>
</protein>
<dbReference type="Gene3D" id="3.10.450.50">
    <property type="match status" value="1"/>
</dbReference>
<organism evidence="2 3">
    <name type="scientific">Streptomyces lonegramiae</name>
    <dbReference type="NCBI Taxonomy" id="3075524"/>
    <lineage>
        <taxon>Bacteria</taxon>
        <taxon>Bacillati</taxon>
        <taxon>Actinomycetota</taxon>
        <taxon>Actinomycetes</taxon>
        <taxon>Kitasatosporales</taxon>
        <taxon>Streptomycetaceae</taxon>
        <taxon>Streptomyces</taxon>
    </lineage>
</organism>
<evidence type="ECO:0000313" key="2">
    <source>
        <dbReference type="EMBL" id="MDT0547362.1"/>
    </source>
</evidence>
<keyword evidence="3" id="KW-1185">Reference proteome</keyword>
<accession>A0ABU2XNE6</accession>
<dbReference type="InterPro" id="IPR032710">
    <property type="entry name" value="NTF2-like_dom_sf"/>
</dbReference>
<dbReference type="Pfam" id="PF12680">
    <property type="entry name" value="SnoaL_2"/>
    <property type="match status" value="1"/>
</dbReference>
<gene>
    <name evidence="2" type="ORF">RND15_32365</name>
</gene>
<reference evidence="2" key="1">
    <citation type="submission" date="2024-05" db="EMBL/GenBank/DDBJ databases">
        <title>30 novel species of actinomycetes from the DSMZ collection.</title>
        <authorList>
            <person name="Nouioui I."/>
        </authorList>
    </citation>
    <scope>NUCLEOTIDE SEQUENCE</scope>
    <source>
        <strain evidence="2">DSM 41529</strain>
    </source>
</reference>
<proteinExistence type="predicted"/>
<evidence type="ECO:0000259" key="1">
    <source>
        <dbReference type="Pfam" id="PF12680"/>
    </source>
</evidence>
<evidence type="ECO:0000313" key="3">
    <source>
        <dbReference type="Proteomes" id="UP001180754"/>
    </source>
</evidence>
<comment type="caution">
    <text evidence="2">The sequence shown here is derived from an EMBL/GenBank/DDBJ whole genome shotgun (WGS) entry which is preliminary data.</text>
</comment>
<sequence length="122" mass="14044">MTSDAEKSIRRVERYYDLVDRDDIPGLVSLFTADAVYERPGYPPMRGMGDLEAFYRNDRVIVSGKHFLRDVVAEPGRVAVHGDFEGLLKDGRSVRVRFADFFELADDGRFSRRDTFFFTPLV</sequence>